<organism evidence="2 3">
    <name type="scientific">Actinoplanes lutulentus</name>
    <dbReference type="NCBI Taxonomy" id="1287878"/>
    <lineage>
        <taxon>Bacteria</taxon>
        <taxon>Bacillati</taxon>
        <taxon>Actinomycetota</taxon>
        <taxon>Actinomycetes</taxon>
        <taxon>Micromonosporales</taxon>
        <taxon>Micromonosporaceae</taxon>
        <taxon>Actinoplanes</taxon>
    </lineage>
</organism>
<accession>A0A327ZFW1</accession>
<comment type="caution">
    <text evidence="2">The sequence shown here is derived from an EMBL/GenBank/DDBJ whole genome shotgun (WGS) entry which is preliminary data.</text>
</comment>
<dbReference type="Proteomes" id="UP000249341">
    <property type="component" value="Unassembled WGS sequence"/>
</dbReference>
<protein>
    <submittedName>
        <fullName evidence="2">Uncharacterized protein</fullName>
    </submittedName>
</protein>
<sequence length="54" mass="6410">MIPFTNPEIQLELIRQQGQELAREAAQYRRARALRPEKPRHWPRFKRPSGQSVA</sequence>
<evidence type="ECO:0000313" key="3">
    <source>
        <dbReference type="Proteomes" id="UP000249341"/>
    </source>
</evidence>
<name>A0A327ZFW1_9ACTN</name>
<evidence type="ECO:0000256" key="1">
    <source>
        <dbReference type="SAM" id="MobiDB-lite"/>
    </source>
</evidence>
<dbReference type="RefSeq" id="WP_181557765.1">
    <property type="nucleotide sequence ID" value="NZ_JACHWI010000001.1"/>
</dbReference>
<gene>
    <name evidence="2" type="ORF">B0I29_104220</name>
</gene>
<dbReference type="EMBL" id="QLMJ01000004">
    <property type="protein sequence ID" value="RAK39683.1"/>
    <property type="molecule type" value="Genomic_DNA"/>
</dbReference>
<dbReference type="AlphaFoldDB" id="A0A327ZFW1"/>
<keyword evidence="3" id="KW-1185">Reference proteome</keyword>
<reference evidence="2 3" key="1">
    <citation type="submission" date="2018-06" db="EMBL/GenBank/DDBJ databases">
        <title>Genomic Encyclopedia of Type Strains, Phase III (KMG-III): the genomes of soil and plant-associated and newly described type strains.</title>
        <authorList>
            <person name="Whitman W."/>
        </authorList>
    </citation>
    <scope>NUCLEOTIDE SEQUENCE [LARGE SCALE GENOMIC DNA]</scope>
    <source>
        <strain evidence="2 3">CGMCC 4.7090</strain>
    </source>
</reference>
<feature type="region of interest" description="Disordered" evidence="1">
    <location>
        <begin position="32"/>
        <end position="54"/>
    </location>
</feature>
<evidence type="ECO:0000313" key="2">
    <source>
        <dbReference type="EMBL" id="RAK39683.1"/>
    </source>
</evidence>
<proteinExistence type="predicted"/>